<gene>
    <name evidence="1" type="ORF">CGLO_08505</name>
</gene>
<dbReference type="HOGENOM" id="CLU_2904049_0_0_1"/>
<evidence type="ECO:0000313" key="2">
    <source>
        <dbReference type="Proteomes" id="UP000015530"/>
    </source>
</evidence>
<dbReference type="AlphaFoldDB" id="T0LUH4"/>
<reference evidence="2" key="1">
    <citation type="journal article" date="2013" name="Mol. Plant Microbe Interact.">
        <title>Global aspects of pacC regulation of pathogenicity genes in Colletotrichum gloeosporioides as revealed by transcriptome analysis.</title>
        <authorList>
            <person name="Alkan N."/>
            <person name="Meng X."/>
            <person name="Friedlander G."/>
            <person name="Reuveni E."/>
            <person name="Sukno S."/>
            <person name="Sherman A."/>
            <person name="Thon M."/>
            <person name="Fluhr R."/>
            <person name="Prusky D."/>
        </authorList>
    </citation>
    <scope>NUCLEOTIDE SEQUENCE [LARGE SCALE GENOMIC DNA]</scope>
    <source>
        <strain evidence="2">Cg-14</strain>
    </source>
</reference>
<evidence type="ECO:0000313" key="1">
    <source>
        <dbReference type="EMBL" id="EQB51910.1"/>
    </source>
</evidence>
<proteinExistence type="predicted"/>
<protein>
    <submittedName>
        <fullName evidence="1">Uncharacterized protein</fullName>
    </submittedName>
</protein>
<sequence>MPRFERLAIYKKTDFPPLSSVSQILTVVVTAGVTNEAVRADHQDTNEPIGPSVVVLVAGAEY</sequence>
<comment type="caution">
    <text evidence="1">The sequence shown here is derived from an EMBL/GenBank/DDBJ whole genome shotgun (WGS) entry which is preliminary data.</text>
</comment>
<organism evidence="1 2">
    <name type="scientific">Colletotrichum gloeosporioides (strain Cg-14)</name>
    <name type="common">Anthracnose fungus</name>
    <name type="synonym">Glomerella cingulata</name>
    <dbReference type="NCBI Taxonomy" id="1237896"/>
    <lineage>
        <taxon>Eukaryota</taxon>
        <taxon>Fungi</taxon>
        <taxon>Dikarya</taxon>
        <taxon>Ascomycota</taxon>
        <taxon>Pezizomycotina</taxon>
        <taxon>Sordariomycetes</taxon>
        <taxon>Hypocreomycetidae</taxon>
        <taxon>Glomerellales</taxon>
        <taxon>Glomerellaceae</taxon>
        <taxon>Colletotrichum</taxon>
        <taxon>Colletotrichum gloeosporioides species complex</taxon>
    </lineage>
</organism>
<accession>T0LUH4</accession>
<dbReference type="Proteomes" id="UP000015530">
    <property type="component" value="Unassembled WGS sequence"/>
</dbReference>
<dbReference type="EMBL" id="AMYD01001715">
    <property type="protein sequence ID" value="EQB51910.1"/>
    <property type="molecule type" value="Genomic_DNA"/>
</dbReference>
<name>T0LUH4_COLGC</name>